<evidence type="ECO:0000256" key="1">
    <source>
        <dbReference type="ARBA" id="ARBA00005234"/>
    </source>
</evidence>
<accession>A0A2I0B9X1</accession>
<dbReference type="Gene3D" id="3.30.310.130">
    <property type="entry name" value="Ubiquitin-related"/>
    <property type="match status" value="1"/>
</dbReference>
<dbReference type="PANTHER" id="PTHR46915:SF2">
    <property type="entry name" value="UBIQUITIN-LIKE PROTEASE 4"/>
    <property type="match status" value="1"/>
</dbReference>
<proteinExistence type="inferred from homology"/>
<evidence type="ECO:0000256" key="2">
    <source>
        <dbReference type="ARBA" id="ARBA00022670"/>
    </source>
</evidence>
<dbReference type="InterPro" id="IPR038765">
    <property type="entry name" value="Papain-like_cys_pep_sf"/>
</dbReference>
<dbReference type="EC" id="3.4.22.-" evidence="7"/>
<feature type="domain" description="Ubiquitin-like protease family profile" evidence="6">
    <location>
        <begin position="232"/>
        <end position="423"/>
    </location>
</feature>
<dbReference type="AlphaFoldDB" id="A0A2I0B9X1"/>
<dbReference type="InterPro" id="IPR003653">
    <property type="entry name" value="Peptidase_C48_C"/>
</dbReference>
<dbReference type="SUPFAM" id="SSF54001">
    <property type="entry name" value="Cysteine proteinases"/>
    <property type="match status" value="1"/>
</dbReference>
<dbReference type="OrthoDB" id="442460at2759"/>
<keyword evidence="3 7" id="KW-0378">Hydrolase</keyword>
<evidence type="ECO:0000259" key="6">
    <source>
        <dbReference type="PROSITE" id="PS50600"/>
    </source>
</evidence>
<protein>
    <submittedName>
        <fullName evidence="7">Ubiquitin-like-specific protease 1D</fullName>
        <ecNumber evidence="7">3.4.22.-</ecNumber>
    </submittedName>
</protein>
<keyword evidence="2 7" id="KW-0645">Protease</keyword>
<feature type="region of interest" description="Disordered" evidence="5">
    <location>
        <begin position="1"/>
        <end position="58"/>
    </location>
</feature>
<dbReference type="STRING" id="1088818.A0A2I0B9X1"/>
<evidence type="ECO:0000256" key="4">
    <source>
        <dbReference type="ARBA" id="ARBA00022807"/>
    </source>
</evidence>
<dbReference type="PANTHER" id="PTHR46915">
    <property type="entry name" value="UBIQUITIN-LIKE PROTEASE 4-RELATED"/>
    <property type="match status" value="1"/>
</dbReference>
<gene>
    <name evidence="7" type="primary">ULP1D</name>
    <name evidence="7" type="ORF">AXF42_Ash007348</name>
</gene>
<dbReference type="GO" id="GO:0006508">
    <property type="term" value="P:proteolysis"/>
    <property type="evidence" value="ECO:0007669"/>
    <property type="project" value="UniProtKB-KW"/>
</dbReference>
<keyword evidence="8" id="KW-1185">Reference proteome</keyword>
<dbReference type="GO" id="GO:0016926">
    <property type="term" value="P:protein desumoylation"/>
    <property type="evidence" value="ECO:0007669"/>
    <property type="project" value="UniProtKB-ARBA"/>
</dbReference>
<dbReference type="EMBL" id="KZ451903">
    <property type="protein sequence ID" value="PKA64602.1"/>
    <property type="molecule type" value="Genomic_DNA"/>
</dbReference>
<dbReference type="Proteomes" id="UP000236161">
    <property type="component" value="Unassembled WGS sequence"/>
</dbReference>
<evidence type="ECO:0000313" key="8">
    <source>
        <dbReference type="Proteomes" id="UP000236161"/>
    </source>
</evidence>
<dbReference type="PROSITE" id="PS50600">
    <property type="entry name" value="ULP_PROTEASE"/>
    <property type="match status" value="1"/>
</dbReference>
<dbReference type="Pfam" id="PF02902">
    <property type="entry name" value="Peptidase_C48"/>
    <property type="match status" value="1"/>
</dbReference>
<dbReference type="GO" id="GO:0008234">
    <property type="term" value="F:cysteine-type peptidase activity"/>
    <property type="evidence" value="ECO:0007669"/>
    <property type="project" value="UniProtKB-KW"/>
</dbReference>
<evidence type="ECO:0000313" key="7">
    <source>
        <dbReference type="EMBL" id="PKA64602.1"/>
    </source>
</evidence>
<sequence>MASRPPEQDQIEIPRGGDKGPTPAVKVVADAATGGSDERQVGVAEHSGSASRRATDRRRSIRSIYKDAGERGKLKVSSITESDDVLFPGTGLSEAGASFCEDLSIEGNHTGKSLKTIESQMHRKVKENSPKDKISCSDLFPQCLVACGEQTFPCTSCRRAPQPLRKSSRLLAKTKRWKTSKNLDLSNLEFKAFQHVVYVDDEDLPGEAINEASDEWKKARIFYPSRNDPESVTLSYSDMECLNPEQYLSSPIMNFYIQYLQRTESITGWNRSEYHIFNTFFFGKLEKAMSIKGDRSQYFLKLRRWWKGGNIFSKAIIFMPIHGSSHWSLVILCFPGREGDLGPLILHLDSLGLHHSYHIFRVVSHFLKEEWNYMNQSHTGDFPLPGDVWQHLPRRIVKKKVQVPQQKNQYDCGIFVLYFIKRLLEEEAPQRLREHDLSMFDKKWFLPAEASNLRKEIIELLITEFNKSQVAVQCCTAENVMNQQCKGIID</sequence>
<keyword evidence="4" id="KW-0788">Thiol protease</keyword>
<organism evidence="7 8">
    <name type="scientific">Apostasia shenzhenica</name>
    <dbReference type="NCBI Taxonomy" id="1088818"/>
    <lineage>
        <taxon>Eukaryota</taxon>
        <taxon>Viridiplantae</taxon>
        <taxon>Streptophyta</taxon>
        <taxon>Embryophyta</taxon>
        <taxon>Tracheophyta</taxon>
        <taxon>Spermatophyta</taxon>
        <taxon>Magnoliopsida</taxon>
        <taxon>Liliopsida</taxon>
        <taxon>Asparagales</taxon>
        <taxon>Orchidaceae</taxon>
        <taxon>Apostasioideae</taxon>
        <taxon>Apostasia</taxon>
    </lineage>
</organism>
<reference evidence="7 8" key="1">
    <citation type="journal article" date="2017" name="Nature">
        <title>The Apostasia genome and the evolution of orchids.</title>
        <authorList>
            <person name="Zhang G.Q."/>
            <person name="Liu K.W."/>
            <person name="Li Z."/>
            <person name="Lohaus R."/>
            <person name="Hsiao Y.Y."/>
            <person name="Niu S.C."/>
            <person name="Wang J.Y."/>
            <person name="Lin Y.C."/>
            <person name="Xu Q."/>
            <person name="Chen L.J."/>
            <person name="Yoshida K."/>
            <person name="Fujiwara S."/>
            <person name="Wang Z.W."/>
            <person name="Zhang Y.Q."/>
            <person name="Mitsuda N."/>
            <person name="Wang M."/>
            <person name="Liu G.H."/>
            <person name="Pecoraro L."/>
            <person name="Huang H.X."/>
            <person name="Xiao X.J."/>
            <person name="Lin M."/>
            <person name="Wu X.Y."/>
            <person name="Wu W.L."/>
            <person name="Chen Y.Y."/>
            <person name="Chang S.B."/>
            <person name="Sakamoto S."/>
            <person name="Ohme-Takagi M."/>
            <person name="Yagi M."/>
            <person name="Zeng S.J."/>
            <person name="Shen C.Y."/>
            <person name="Yeh C.M."/>
            <person name="Luo Y.B."/>
            <person name="Tsai W.C."/>
            <person name="Van de Peer Y."/>
            <person name="Liu Z.J."/>
        </authorList>
    </citation>
    <scope>NUCLEOTIDE SEQUENCE [LARGE SCALE GENOMIC DNA]</scope>
    <source>
        <strain evidence="8">cv. Shenzhen</strain>
        <tissue evidence="7">Stem</tissue>
    </source>
</reference>
<evidence type="ECO:0000256" key="3">
    <source>
        <dbReference type="ARBA" id="ARBA00022801"/>
    </source>
</evidence>
<evidence type="ECO:0000256" key="5">
    <source>
        <dbReference type="SAM" id="MobiDB-lite"/>
    </source>
</evidence>
<dbReference type="Gene3D" id="1.10.418.20">
    <property type="match status" value="1"/>
</dbReference>
<comment type="similarity">
    <text evidence="1">Belongs to the peptidase C48 family.</text>
</comment>
<name>A0A2I0B9X1_9ASPA</name>